<comment type="caution">
    <text evidence="3">The sequence shown here is derived from an EMBL/GenBank/DDBJ whole genome shotgun (WGS) entry which is preliminary data.</text>
</comment>
<dbReference type="InterPro" id="IPR036397">
    <property type="entry name" value="RNaseH_sf"/>
</dbReference>
<dbReference type="SUPFAM" id="SSF53098">
    <property type="entry name" value="Ribonuclease H-like"/>
    <property type="match status" value="1"/>
</dbReference>
<dbReference type="GO" id="GO:0015074">
    <property type="term" value="P:DNA integration"/>
    <property type="evidence" value="ECO:0007669"/>
    <property type="project" value="InterPro"/>
</dbReference>
<keyword evidence="1" id="KW-0233">DNA recombination</keyword>
<organism evidence="3 4">
    <name type="scientific">Hungatella hathewayi</name>
    <dbReference type="NCBI Taxonomy" id="154046"/>
    <lineage>
        <taxon>Bacteria</taxon>
        <taxon>Bacillati</taxon>
        <taxon>Bacillota</taxon>
        <taxon>Clostridia</taxon>
        <taxon>Lachnospirales</taxon>
        <taxon>Lachnospiraceae</taxon>
        <taxon>Hungatella</taxon>
    </lineage>
</organism>
<dbReference type="Proteomes" id="UP000261111">
    <property type="component" value="Unassembled WGS sequence"/>
</dbReference>
<dbReference type="Pfam" id="PF13936">
    <property type="entry name" value="HTH_38"/>
    <property type="match status" value="1"/>
</dbReference>
<evidence type="ECO:0000259" key="2">
    <source>
        <dbReference type="PROSITE" id="PS50994"/>
    </source>
</evidence>
<dbReference type="PROSITE" id="PS50994">
    <property type="entry name" value="INTEGRASE"/>
    <property type="match status" value="1"/>
</dbReference>
<dbReference type="EMBL" id="QVIA01000003">
    <property type="protein sequence ID" value="RGC34614.1"/>
    <property type="molecule type" value="Genomic_DNA"/>
</dbReference>
<dbReference type="InterPro" id="IPR053392">
    <property type="entry name" value="Transposase_IS30-like"/>
</dbReference>
<dbReference type="GO" id="GO:0006310">
    <property type="term" value="P:DNA recombination"/>
    <property type="evidence" value="ECO:0007669"/>
    <property type="project" value="UniProtKB-KW"/>
</dbReference>
<dbReference type="GO" id="GO:0032196">
    <property type="term" value="P:transposition"/>
    <property type="evidence" value="ECO:0007669"/>
    <property type="project" value="TreeGrafter"/>
</dbReference>
<dbReference type="RefSeq" id="WP_044927431.1">
    <property type="nucleotide sequence ID" value="NZ_QVIA01000003.1"/>
</dbReference>
<sequence length="435" mass="49699">MAKQLSLPERIVIEQMIHKDYSFASIGRNLDRSASTIAREVLHYRCFTSRIPLMGENDCINRPSCQRNTLCPEMGVHGCFASRCKRCPVGIICTSICDNYDSFQCDLLDKPPYVCSNCKMQKGCKKNKAYYSAHKANAAHHKSIKNAHSGVRKTPKELREISEIIEPLIAKGQSLNHICRAHADELGLSERTLYNYIDKNVFKVRNIDLPKKVVYRQRRPKRVLTKLEYQYRQGRTIEDFNSFVEANPELSVVEMDTVKGSREKGKVFLTMIFRKSSFMLIFLMNDGTQDSVIQVFDTLSSLLGTALFKRLFGVILTDNGVEFKNPNALEHTRPGFIRTHVFFCDPQASWQKPHVENNHRLIRRIIPKGTSLNKLNVEDTRLICCHINSVIRDNLDGKTPFDLMDSADEKKLLSALNLSPIPPDEVILSPKLIKH</sequence>
<dbReference type="GO" id="GO:0005829">
    <property type="term" value="C:cytosol"/>
    <property type="evidence" value="ECO:0007669"/>
    <property type="project" value="TreeGrafter"/>
</dbReference>
<dbReference type="Gene3D" id="3.30.420.10">
    <property type="entry name" value="Ribonuclease H-like superfamily/Ribonuclease H"/>
    <property type="match status" value="1"/>
</dbReference>
<accession>A0A3E2X0K6</accession>
<gene>
    <name evidence="3" type="ORF">DWX41_03930</name>
</gene>
<name>A0A3E2X0K6_9FIRM</name>
<dbReference type="InterPro" id="IPR001584">
    <property type="entry name" value="Integrase_cat-core"/>
</dbReference>
<dbReference type="GeneID" id="93333880"/>
<proteinExistence type="predicted"/>
<dbReference type="InterPro" id="IPR012337">
    <property type="entry name" value="RNaseH-like_sf"/>
</dbReference>
<dbReference type="AlphaFoldDB" id="A0A3E2X0K6"/>
<evidence type="ECO:0000313" key="3">
    <source>
        <dbReference type="EMBL" id="RGC34614.1"/>
    </source>
</evidence>
<dbReference type="PANTHER" id="PTHR10948:SF23">
    <property type="entry name" value="TRANSPOSASE INSI FOR INSERTION SEQUENCE ELEMENT IS30A-RELATED"/>
    <property type="match status" value="1"/>
</dbReference>
<dbReference type="NCBIfam" id="NF033563">
    <property type="entry name" value="transpos_IS30"/>
    <property type="match status" value="1"/>
</dbReference>
<dbReference type="InterPro" id="IPR025246">
    <property type="entry name" value="IS30-like_HTH"/>
</dbReference>
<dbReference type="GO" id="GO:0003676">
    <property type="term" value="F:nucleic acid binding"/>
    <property type="evidence" value="ECO:0007669"/>
    <property type="project" value="InterPro"/>
</dbReference>
<dbReference type="GO" id="GO:0004803">
    <property type="term" value="F:transposase activity"/>
    <property type="evidence" value="ECO:0007669"/>
    <property type="project" value="TreeGrafter"/>
</dbReference>
<dbReference type="InterPro" id="IPR051917">
    <property type="entry name" value="Transposase-Integrase"/>
</dbReference>
<feature type="domain" description="Integrase catalytic" evidence="2">
    <location>
        <begin position="244"/>
        <end position="408"/>
    </location>
</feature>
<dbReference type="PANTHER" id="PTHR10948">
    <property type="entry name" value="TRANSPOSASE"/>
    <property type="match status" value="1"/>
</dbReference>
<reference evidence="3 4" key="1">
    <citation type="submission" date="2018-08" db="EMBL/GenBank/DDBJ databases">
        <title>A genome reference for cultivated species of the human gut microbiota.</title>
        <authorList>
            <person name="Zou Y."/>
            <person name="Xue W."/>
            <person name="Luo G."/>
        </authorList>
    </citation>
    <scope>NUCLEOTIDE SEQUENCE [LARGE SCALE GENOMIC DNA]</scope>
    <source>
        <strain evidence="3 4">AF19-21</strain>
    </source>
</reference>
<protein>
    <submittedName>
        <fullName evidence="3">IS30 family transposase</fullName>
    </submittedName>
</protein>
<evidence type="ECO:0000313" key="4">
    <source>
        <dbReference type="Proteomes" id="UP000261111"/>
    </source>
</evidence>
<evidence type="ECO:0000256" key="1">
    <source>
        <dbReference type="ARBA" id="ARBA00023172"/>
    </source>
</evidence>